<dbReference type="EMBL" id="FNAB01000011">
    <property type="protein sequence ID" value="SDE15378.1"/>
    <property type="molecule type" value="Genomic_DNA"/>
</dbReference>
<protein>
    <submittedName>
        <fullName evidence="1">Uncharacterized protein</fullName>
    </submittedName>
</protein>
<keyword evidence="2" id="KW-1185">Reference proteome</keyword>
<dbReference type="Proteomes" id="UP000199417">
    <property type="component" value="Unassembled WGS sequence"/>
</dbReference>
<evidence type="ECO:0000313" key="1">
    <source>
        <dbReference type="EMBL" id="SDE15378.1"/>
    </source>
</evidence>
<evidence type="ECO:0000313" key="2">
    <source>
        <dbReference type="Proteomes" id="UP000199417"/>
    </source>
</evidence>
<dbReference type="STRING" id="168276.SAMN05444580_11118"/>
<proteinExistence type="predicted"/>
<sequence length="126" mass="13976">MVDDAASREFCRPPDQTLSALARDERFGSLLVTFSWGSYVPSATRRRQVRLDEPPTVAGRDAVRVRPHRLRTVDAIDLRTVERSHLWCGAPLGRAMTHARGEHEPPPKSAAPATYHAFVAAFCDAP</sequence>
<gene>
    <name evidence="1" type="ORF">SAMN05444580_11118</name>
</gene>
<organism evidence="1 2">
    <name type="scientific">Rhodococcus tukisamuensis</name>
    <dbReference type="NCBI Taxonomy" id="168276"/>
    <lineage>
        <taxon>Bacteria</taxon>
        <taxon>Bacillati</taxon>
        <taxon>Actinomycetota</taxon>
        <taxon>Actinomycetes</taxon>
        <taxon>Mycobacteriales</taxon>
        <taxon>Nocardiaceae</taxon>
        <taxon>Rhodococcus</taxon>
    </lineage>
</organism>
<reference evidence="1 2" key="1">
    <citation type="submission" date="2016-10" db="EMBL/GenBank/DDBJ databases">
        <authorList>
            <person name="de Groot N.N."/>
        </authorList>
    </citation>
    <scope>NUCLEOTIDE SEQUENCE [LARGE SCALE GENOMIC DNA]</scope>
    <source>
        <strain evidence="1 2">JCM 11308</strain>
    </source>
</reference>
<dbReference type="AlphaFoldDB" id="A0A1G7AKF1"/>
<name>A0A1G7AKF1_9NOCA</name>
<accession>A0A1G7AKF1</accession>